<dbReference type="Gramene" id="Potri.001G030200.3.v4.1">
    <property type="protein sequence ID" value="Potri.001G030200.3.v4.1"/>
    <property type="gene ID" value="Potri.001G030200.v4.1"/>
</dbReference>
<evidence type="ECO:0000256" key="6">
    <source>
        <dbReference type="PROSITE-ProRule" id="PRU01015"/>
    </source>
</evidence>
<dbReference type="GO" id="GO:0042054">
    <property type="term" value="F:histone methyltransferase activity"/>
    <property type="evidence" value="ECO:0000318"/>
    <property type="project" value="GO_Central"/>
</dbReference>
<dbReference type="EMBL" id="CM009290">
    <property type="protein sequence ID" value="RQO84339.1"/>
    <property type="molecule type" value="Genomic_DNA"/>
</dbReference>
<evidence type="ECO:0000256" key="1">
    <source>
        <dbReference type="ARBA" id="ARBA00022603"/>
    </source>
</evidence>
<evidence type="ECO:0000259" key="9">
    <source>
        <dbReference type="Pfam" id="PF13649"/>
    </source>
</evidence>
<dbReference type="OMA" id="YSHFAIH"/>
<dbReference type="FunCoup" id="A0A3N7E9C5">
    <property type="interactions" value="585"/>
</dbReference>
<feature type="domain" description="Methyltransferase" evidence="9">
    <location>
        <begin position="305"/>
        <end position="417"/>
    </location>
</feature>
<reference evidence="11 12" key="1">
    <citation type="journal article" date="2006" name="Science">
        <title>The genome of black cottonwood, Populus trichocarpa (Torr. &amp; Gray).</title>
        <authorList>
            <person name="Tuskan G.A."/>
            <person name="Difazio S."/>
            <person name="Jansson S."/>
            <person name="Bohlmann J."/>
            <person name="Grigoriev I."/>
            <person name="Hellsten U."/>
            <person name="Putnam N."/>
            <person name="Ralph S."/>
            <person name="Rombauts S."/>
            <person name="Salamov A."/>
            <person name="Schein J."/>
            <person name="Sterck L."/>
            <person name="Aerts A."/>
            <person name="Bhalerao R.R."/>
            <person name="Bhalerao R.P."/>
            <person name="Blaudez D."/>
            <person name="Boerjan W."/>
            <person name="Brun A."/>
            <person name="Brunner A."/>
            <person name="Busov V."/>
            <person name="Campbell M."/>
            <person name="Carlson J."/>
            <person name="Chalot M."/>
            <person name="Chapman J."/>
            <person name="Chen G.L."/>
            <person name="Cooper D."/>
            <person name="Coutinho P.M."/>
            <person name="Couturier J."/>
            <person name="Covert S."/>
            <person name="Cronk Q."/>
            <person name="Cunningham R."/>
            <person name="Davis J."/>
            <person name="Degroeve S."/>
            <person name="Dejardin A."/>
            <person name="Depamphilis C."/>
            <person name="Detter J."/>
            <person name="Dirks B."/>
            <person name="Dubchak I."/>
            <person name="Duplessis S."/>
            <person name="Ehlting J."/>
            <person name="Ellis B."/>
            <person name="Gendler K."/>
            <person name="Goodstein D."/>
            <person name="Gribskov M."/>
            <person name="Grimwood J."/>
            <person name="Groover A."/>
            <person name="Gunter L."/>
            <person name="Hamberger B."/>
            <person name="Heinze B."/>
            <person name="Helariutta Y."/>
            <person name="Henrissat B."/>
            <person name="Holligan D."/>
            <person name="Holt R."/>
            <person name="Huang W."/>
            <person name="Islam-Faridi N."/>
            <person name="Jones S."/>
            <person name="Jones-Rhoades M."/>
            <person name="Jorgensen R."/>
            <person name="Joshi C."/>
            <person name="Kangasjarvi J."/>
            <person name="Karlsson J."/>
            <person name="Kelleher C."/>
            <person name="Kirkpatrick R."/>
            <person name="Kirst M."/>
            <person name="Kohler A."/>
            <person name="Kalluri U."/>
            <person name="Larimer F."/>
            <person name="Leebens-Mack J."/>
            <person name="Leple J.C."/>
            <person name="Locascio P."/>
            <person name="Lou Y."/>
            <person name="Lucas S."/>
            <person name="Martin F."/>
            <person name="Montanini B."/>
            <person name="Napoli C."/>
            <person name="Nelson D.R."/>
            <person name="Nelson C."/>
            <person name="Nieminen K."/>
            <person name="Nilsson O."/>
            <person name="Pereda V."/>
            <person name="Peter G."/>
            <person name="Philippe R."/>
            <person name="Pilate G."/>
            <person name="Poliakov A."/>
            <person name="Razumovskaya J."/>
            <person name="Richardson P."/>
            <person name="Rinaldi C."/>
            <person name="Ritland K."/>
            <person name="Rouze P."/>
            <person name="Ryaboy D."/>
            <person name="Schmutz J."/>
            <person name="Schrader J."/>
            <person name="Segerman B."/>
            <person name="Shin H."/>
            <person name="Siddiqui A."/>
            <person name="Sterky F."/>
            <person name="Terry A."/>
            <person name="Tsai C.J."/>
            <person name="Uberbacher E."/>
            <person name="Unneberg P."/>
            <person name="Vahala J."/>
            <person name="Wall K."/>
            <person name="Wessler S."/>
            <person name="Yang G."/>
            <person name="Yin T."/>
            <person name="Douglas C."/>
            <person name="Marra M."/>
            <person name="Sandberg G."/>
            <person name="Van de Peer Y."/>
            <person name="Rokhsar D."/>
        </authorList>
    </citation>
    <scope>NUCLEOTIDE SEQUENCE [LARGE SCALE GENOMIC DNA]</scope>
    <source>
        <strain evidence="12">cv. Nisqually</strain>
        <strain evidence="11">Nisqually-1</strain>
    </source>
</reference>
<keyword evidence="12" id="KW-1185">Reference proteome</keyword>
<keyword evidence="2 6" id="KW-0808">Transferase</keyword>
<protein>
    <recommendedName>
        <fullName evidence="13">Methyltransferase domain-containing protein</fullName>
    </recommendedName>
</protein>
<dbReference type="InParanoid" id="A0A3N7E9C5"/>
<dbReference type="InterPro" id="IPR036236">
    <property type="entry name" value="Znf_C2H2_sf"/>
</dbReference>
<evidence type="ECO:0000256" key="4">
    <source>
        <dbReference type="ARBA" id="ARBA00047384"/>
    </source>
</evidence>
<feature type="compositionally biased region" description="Basic and acidic residues" evidence="7">
    <location>
        <begin position="8"/>
        <end position="17"/>
    </location>
</feature>
<feature type="compositionally biased region" description="Acidic residues" evidence="7">
    <location>
        <begin position="19"/>
        <end position="41"/>
    </location>
</feature>
<evidence type="ECO:0000259" key="10">
    <source>
        <dbReference type="Pfam" id="PF22528"/>
    </source>
</evidence>
<dbReference type="GO" id="GO:0032259">
    <property type="term" value="P:methylation"/>
    <property type="evidence" value="ECO:0007669"/>
    <property type="project" value="UniProtKB-KW"/>
</dbReference>
<dbReference type="PANTHER" id="PTHR11006:SF89">
    <property type="entry name" value="PROTEIN ARGININE N-METHYLTRANSFERASE 3-RELATED"/>
    <property type="match status" value="1"/>
</dbReference>
<feature type="domain" description="Protein arginine N-methyltransferase" evidence="10">
    <location>
        <begin position="422"/>
        <end position="571"/>
    </location>
</feature>
<dbReference type="GO" id="GO:0005737">
    <property type="term" value="C:cytoplasm"/>
    <property type="evidence" value="ECO:0007669"/>
    <property type="project" value="EnsemblPlants"/>
</dbReference>
<evidence type="ECO:0000313" key="12">
    <source>
        <dbReference type="Proteomes" id="UP000006729"/>
    </source>
</evidence>
<feature type="region of interest" description="Disordered" evidence="7">
    <location>
        <begin position="1"/>
        <end position="41"/>
    </location>
</feature>
<dbReference type="GO" id="GO:0035242">
    <property type="term" value="F:protein-arginine omega-N asymmetric methyltransferase activity"/>
    <property type="evidence" value="ECO:0007669"/>
    <property type="project" value="UniProtKB-EC"/>
</dbReference>
<feature type="compositionally biased region" description="Polar residues" evidence="7">
    <location>
        <begin position="209"/>
        <end position="223"/>
    </location>
</feature>
<dbReference type="SUPFAM" id="SSF57667">
    <property type="entry name" value="beta-beta-alpha zinc fingers"/>
    <property type="match status" value="1"/>
</dbReference>
<reference evidence="11" key="2">
    <citation type="submission" date="2017-07" db="EMBL/GenBank/DDBJ databases">
        <title>WGS assembly of Populus trichocarpa.</title>
        <authorList>
            <person name="Tuskan G."/>
            <person name="Difazio S."/>
            <person name="Jansson S."/>
            <person name="Bohlmann J."/>
            <person name="Grigoriev I."/>
            <person name="Hellsten U."/>
            <person name="Putnam N."/>
            <person name="Ralph S."/>
            <person name="Rombauts S."/>
            <person name="Salamov A."/>
            <person name="Schein J."/>
            <person name="Sterck L."/>
            <person name="Aerts A."/>
            <person name="Bhalerao R."/>
            <person name="Bhalerao R."/>
            <person name="Blaudez D."/>
            <person name="Boerjan W."/>
            <person name="Brun A."/>
            <person name="Brunner A."/>
            <person name="Busov V."/>
            <person name="Campbell M."/>
            <person name="Carlson J."/>
            <person name="Chalot M."/>
            <person name="Chapman J."/>
            <person name="Chen G."/>
            <person name="Cooper D."/>
            <person name="Coutinho P."/>
            <person name="Couturier J."/>
            <person name="Covert S."/>
            <person name="Cronk Q."/>
            <person name="Cunningham R."/>
            <person name="Davis J."/>
            <person name="Degroeve S."/>
            <person name="Dejardin A."/>
            <person name="Depamphilis C."/>
            <person name="Detter J."/>
            <person name="Dirks B."/>
            <person name="Dubchak I."/>
            <person name="Duplessis S."/>
            <person name="Ehlting J."/>
            <person name="Ellis B."/>
            <person name="Gendler K."/>
            <person name="Goodstein D."/>
            <person name="Gribskov M."/>
            <person name="Grimwood J."/>
            <person name="Groover A."/>
            <person name="Gunter L."/>
            <person name="Hamberger B."/>
            <person name="Heinze B."/>
            <person name="Helariutta Y."/>
            <person name="Henrissat B."/>
            <person name="Holligan D."/>
            <person name="Holt R."/>
            <person name="Huang W."/>
            <person name="Islam-Faridi N."/>
            <person name="Jones S."/>
            <person name="Jones-Rhoades M."/>
            <person name="Jorgensen R."/>
            <person name="Joshi C."/>
            <person name="Kangasjarvi J."/>
            <person name="Karlsson J."/>
            <person name="Kelleher C."/>
            <person name="Kirkpatrick R."/>
            <person name="Kirst M."/>
            <person name="Kohler A."/>
            <person name="Kalluri U."/>
            <person name="Larimer F."/>
            <person name="Leebens-Mack J."/>
            <person name="Leple J."/>
            <person name="Locascio P."/>
            <person name="Lou Y."/>
            <person name="Lucas S."/>
            <person name="Martin F."/>
            <person name="Montanini B."/>
            <person name="Napoli C."/>
            <person name="Nelson D."/>
            <person name="Nelson C."/>
            <person name="Nieminen K."/>
            <person name="Nilsson O."/>
            <person name="Pereda V."/>
            <person name="Peter G."/>
            <person name="Philippe R."/>
            <person name="Pilate G."/>
            <person name="Poliakov A."/>
            <person name="Razumovskaya J."/>
            <person name="Richardson P."/>
            <person name="Rinaldi C."/>
            <person name="Ritland K."/>
            <person name="Rouze P."/>
            <person name="Ryaboy D."/>
            <person name="Schmutz J."/>
            <person name="Schrader J."/>
            <person name="Segerman B."/>
            <person name="Shin H."/>
            <person name="Siddiqui A."/>
            <person name="Sterky F."/>
            <person name="Terry A."/>
            <person name="Tsai C."/>
            <person name="Uberbacher E."/>
            <person name="Unneberg P."/>
            <person name="Vahala J."/>
            <person name="Wall K."/>
            <person name="Wessler S."/>
            <person name="Yang G."/>
            <person name="Yin T."/>
            <person name="Douglas C."/>
            <person name="Marra M."/>
            <person name="Sandberg G."/>
            <person name="Van De Peer Y."/>
            <person name="Rokhsar D."/>
        </authorList>
    </citation>
    <scope>NUCLEOTIDE SEQUENCE</scope>
    <source>
        <strain evidence="11">Nisqually-1</strain>
    </source>
</reference>
<name>A0A3N7E9C5_POPTR</name>
<accession>A0A3N7E9C5</accession>
<dbReference type="InterPro" id="IPR041661">
    <property type="entry name" value="ZN622/Rei1/Reh1_Znf-C2H2"/>
</dbReference>
<evidence type="ECO:0000256" key="5">
    <source>
        <dbReference type="ARBA" id="ARBA00049303"/>
    </source>
</evidence>
<dbReference type="GO" id="GO:0006338">
    <property type="term" value="P:chromatin remodeling"/>
    <property type="evidence" value="ECO:0000318"/>
    <property type="project" value="GO_Central"/>
</dbReference>
<dbReference type="GO" id="GO:0005634">
    <property type="term" value="C:nucleus"/>
    <property type="evidence" value="ECO:0000318"/>
    <property type="project" value="GO_Central"/>
</dbReference>
<gene>
    <name evidence="11" type="ORF">POPTR_001G030200</name>
</gene>
<dbReference type="SMR" id="A0A3N7E9C5"/>
<dbReference type="InterPro" id="IPR029063">
    <property type="entry name" value="SAM-dependent_MTases_sf"/>
</dbReference>
<dbReference type="KEGG" id="pop:7476840"/>
<evidence type="ECO:0008006" key="13">
    <source>
        <dbReference type="Google" id="ProtNLM"/>
    </source>
</evidence>
<dbReference type="InterPro" id="IPR055135">
    <property type="entry name" value="PRMT_dom"/>
</dbReference>
<evidence type="ECO:0000256" key="2">
    <source>
        <dbReference type="ARBA" id="ARBA00022679"/>
    </source>
</evidence>
<proteinExistence type="predicted"/>
<comment type="catalytic activity">
    <reaction evidence="4">
        <text>L-arginyl-[protein] + 2 S-adenosyl-L-methionine = N(omega),N(omega)-dimethyl-L-arginyl-[protein] + 2 S-adenosyl-L-homocysteine + 2 H(+)</text>
        <dbReference type="Rhea" id="RHEA:48096"/>
        <dbReference type="Rhea" id="RHEA-COMP:10532"/>
        <dbReference type="Rhea" id="RHEA-COMP:11991"/>
        <dbReference type="ChEBI" id="CHEBI:15378"/>
        <dbReference type="ChEBI" id="CHEBI:29965"/>
        <dbReference type="ChEBI" id="CHEBI:57856"/>
        <dbReference type="ChEBI" id="CHEBI:59789"/>
        <dbReference type="ChEBI" id="CHEBI:61897"/>
        <dbReference type="EC" id="2.1.1.319"/>
    </reaction>
    <physiologicalReaction direction="left-to-right" evidence="4">
        <dbReference type="Rhea" id="RHEA:48097"/>
    </physiologicalReaction>
</comment>
<evidence type="ECO:0000313" key="11">
    <source>
        <dbReference type="EMBL" id="RQO84339.1"/>
    </source>
</evidence>
<dbReference type="PROSITE" id="PS51678">
    <property type="entry name" value="SAM_MT_PRMT"/>
    <property type="match status" value="1"/>
</dbReference>
<dbReference type="GO" id="GO:0000976">
    <property type="term" value="F:transcription cis-regulatory region binding"/>
    <property type="evidence" value="ECO:0007669"/>
    <property type="project" value="EnsemblPlants"/>
</dbReference>
<keyword evidence="3 6" id="KW-0949">S-adenosyl-L-methionine</keyword>
<dbReference type="Gene3D" id="3.40.50.150">
    <property type="entry name" value="Vaccinia Virus protein VP39"/>
    <property type="match status" value="1"/>
</dbReference>
<dbReference type="Pfam" id="PF12756">
    <property type="entry name" value="zf-C2H2_2"/>
    <property type="match status" value="1"/>
</dbReference>
<dbReference type="Gene3D" id="2.70.160.11">
    <property type="entry name" value="Hnrnp arginine n-methyltransferase1"/>
    <property type="match status" value="1"/>
</dbReference>
<organism evidence="11 12">
    <name type="scientific">Populus trichocarpa</name>
    <name type="common">Western balsam poplar</name>
    <name type="synonym">Populus balsamifera subsp. trichocarpa</name>
    <dbReference type="NCBI Taxonomy" id="3694"/>
    <lineage>
        <taxon>Eukaryota</taxon>
        <taxon>Viridiplantae</taxon>
        <taxon>Streptophyta</taxon>
        <taxon>Embryophyta</taxon>
        <taxon>Tracheophyta</taxon>
        <taxon>Spermatophyta</taxon>
        <taxon>Magnoliopsida</taxon>
        <taxon>eudicotyledons</taxon>
        <taxon>Gunneridae</taxon>
        <taxon>Pentapetalae</taxon>
        <taxon>rosids</taxon>
        <taxon>fabids</taxon>
        <taxon>Malpighiales</taxon>
        <taxon>Salicaceae</taxon>
        <taxon>Saliceae</taxon>
        <taxon>Populus</taxon>
    </lineage>
</organism>
<dbReference type="CDD" id="cd02440">
    <property type="entry name" value="AdoMet_MTases"/>
    <property type="match status" value="1"/>
</dbReference>
<dbReference type="PANTHER" id="PTHR11006">
    <property type="entry name" value="PROTEIN ARGININE N-METHYLTRANSFERASE"/>
    <property type="match status" value="1"/>
</dbReference>
<comment type="catalytic activity">
    <reaction evidence="5">
        <text>L-arginyl-[protein] + S-adenosyl-L-methionine = N(omega)-methyl-L-arginyl-[protein] + S-adenosyl-L-homocysteine + H(+)</text>
        <dbReference type="Rhea" id="RHEA:48100"/>
        <dbReference type="Rhea" id="RHEA-COMP:10532"/>
        <dbReference type="Rhea" id="RHEA-COMP:11990"/>
        <dbReference type="ChEBI" id="CHEBI:15378"/>
        <dbReference type="ChEBI" id="CHEBI:29965"/>
        <dbReference type="ChEBI" id="CHEBI:57856"/>
        <dbReference type="ChEBI" id="CHEBI:59789"/>
        <dbReference type="ChEBI" id="CHEBI:65280"/>
    </reaction>
    <physiologicalReaction direction="left-to-right" evidence="5">
        <dbReference type="Rhea" id="RHEA:48101"/>
    </physiologicalReaction>
</comment>
<evidence type="ECO:0000256" key="3">
    <source>
        <dbReference type="ARBA" id="ARBA00022691"/>
    </source>
</evidence>
<dbReference type="GO" id="GO:0016274">
    <property type="term" value="F:protein-arginine N-methyltransferase activity"/>
    <property type="evidence" value="ECO:0000318"/>
    <property type="project" value="GO_Central"/>
</dbReference>
<sequence>MASNDQTELNKAEKSVIEQESDSEFEEENEDWDDWGEDDDNDGGENDKPFMCLFLDSQFSSCSELFEHCRLAHKFDFDGIRKELGLDFYGSFKLINYVRSQVAENRCWSCGLACQSHQDIQNHVHETVKLKDIKPLWDDDKYLKPFMQDDPLLYSFNEDEEGEDNHMTLDDQEELMRDLRNIDEMCIEDTDTLEKSAHGYGVNGAKEVASTSSSHENVGNSSKMEMVNGDSEERVGSSDGKPSDKHSKVSLMNLVDKDIKKANANYFGAYSSFGIHREMISDKVRMDAYSQAILKNPSLMTGAVVMDVGCGTGILSLFAAKTGASRVIAIEASEKMASVATQIAKENGLWRCTEGNNQYTGVMEVVQGMVEEIDKSIQIKPHSVDVLLSEWMGYCLLYETMLSSVLFARDKWLKPGGAILPDTASIYAAGFGKGGTSLPFWEEVYGFNMSCVGKELVQDAAKFPIVDVVDEKDLVTDAVLLQTFDLATMKPDEVDFTASIELEPKSICLANNSTELTSKTTWCYGVVLWFDTGFTPRFCKETPSVLSTSPYTPKTHWSQTIFTFLEPIAMAPGKPYVDKSAAVGTDACPASRIHLRISIARAVEHHRSIDISIETSGVDLDGRKRCWPVQIFNLS</sequence>
<dbReference type="InterPro" id="IPR025799">
    <property type="entry name" value="Arg_MeTrfase"/>
</dbReference>
<evidence type="ECO:0000256" key="7">
    <source>
        <dbReference type="SAM" id="MobiDB-lite"/>
    </source>
</evidence>
<dbReference type="InterPro" id="IPR041698">
    <property type="entry name" value="Methyltransf_25"/>
</dbReference>
<dbReference type="Pfam" id="PF13649">
    <property type="entry name" value="Methyltransf_25"/>
    <property type="match status" value="1"/>
</dbReference>
<dbReference type="OrthoDB" id="7848332at2759"/>
<keyword evidence="1 6" id="KW-0489">Methyltransferase</keyword>
<dbReference type="GO" id="GO:0090069">
    <property type="term" value="P:regulation of ribosome biogenesis"/>
    <property type="evidence" value="ECO:0007669"/>
    <property type="project" value="EnsemblPlants"/>
</dbReference>
<feature type="region of interest" description="Disordered" evidence="7">
    <location>
        <begin position="206"/>
        <end position="249"/>
    </location>
</feature>
<dbReference type="SUPFAM" id="SSF53335">
    <property type="entry name" value="S-adenosyl-L-methionine-dependent methyltransferases"/>
    <property type="match status" value="1"/>
</dbReference>
<evidence type="ECO:0000259" key="8">
    <source>
        <dbReference type="Pfam" id="PF12756"/>
    </source>
</evidence>
<dbReference type="GO" id="GO:0006355">
    <property type="term" value="P:regulation of DNA-templated transcription"/>
    <property type="evidence" value="ECO:0000318"/>
    <property type="project" value="GO_Central"/>
</dbReference>
<dbReference type="EMBL" id="CM009290">
    <property type="protein sequence ID" value="RQO84340.1"/>
    <property type="molecule type" value="Genomic_DNA"/>
</dbReference>
<feature type="domain" description="ZN622/Rei1/Reh1 zinc finger C2H2-type" evidence="8">
    <location>
        <begin position="52"/>
        <end position="126"/>
    </location>
</feature>
<dbReference type="AlphaFoldDB" id="A0A3N7E9C5"/>
<dbReference type="Proteomes" id="UP000006729">
    <property type="component" value="Chromosome 1"/>
</dbReference>
<feature type="compositionally biased region" description="Basic and acidic residues" evidence="7">
    <location>
        <begin position="231"/>
        <end position="247"/>
    </location>
</feature>
<dbReference type="STRING" id="3694.A0A3N7E9C5"/>
<dbReference type="Pfam" id="PF22528">
    <property type="entry name" value="PRMT_C"/>
    <property type="match status" value="1"/>
</dbReference>
<dbReference type="FunFam" id="3.40.50.150:FF:000016">
    <property type="entry name" value="Protein arginine N-methyltransferase 6"/>
    <property type="match status" value="1"/>
</dbReference>